<dbReference type="AlphaFoldDB" id="A0A0F9EBV5"/>
<evidence type="ECO:0000256" key="4">
    <source>
        <dbReference type="ARBA" id="ARBA00024207"/>
    </source>
</evidence>
<dbReference type="InterPro" id="IPR008201">
    <property type="entry name" value="HepT-like"/>
</dbReference>
<comment type="similarity">
    <text evidence="4">Belongs to the HepT RNase toxin family.</text>
</comment>
<keyword evidence="1" id="KW-1277">Toxin-antitoxin system</keyword>
<protein>
    <recommendedName>
        <fullName evidence="6">DUF86 domain-containing protein</fullName>
    </recommendedName>
</protein>
<dbReference type="InterPro" id="IPR037038">
    <property type="entry name" value="HepT-like_sf"/>
</dbReference>
<dbReference type="GO" id="GO:0110001">
    <property type="term" value="C:toxin-antitoxin complex"/>
    <property type="evidence" value="ECO:0007669"/>
    <property type="project" value="InterPro"/>
</dbReference>
<name>A0A0F9EBV5_9ZZZZ</name>
<dbReference type="EMBL" id="LAZR01037696">
    <property type="protein sequence ID" value="KKL21533.1"/>
    <property type="molecule type" value="Genomic_DNA"/>
</dbReference>
<organism evidence="5">
    <name type="scientific">marine sediment metagenome</name>
    <dbReference type="NCBI Taxonomy" id="412755"/>
    <lineage>
        <taxon>unclassified sequences</taxon>
        <taxon>metagenomes</taxon>
        <taxon>ecological metagenomes</taxon>
    </lineage>
</organism>
<dbReference type="NCBIfam" id="NF047751">
    <property type="entry name" value="HepT_toxin"/>
    <property type="match status" value="1"/>
</dbReference>
<dbReference type="Gene3D" id="1.20.120.580">
    <property type="entry name" value="bsu32300-like"/>
    <property type="match status" value="1"/>
</dbReference>
<accession>A0A0F9EBV5</accession>
<keyword evidence="2" id="KW-0540">Nuclease</keyword>
<gene>
    <name evidence="5" type="ORF">LCGC14_2444510</name>
</gene>
<evidence type="ECO:0000256" key="3">
    <source>
        <dbReference type="ARBA" id="ARBA00022801"/>
    </source>
</evidence>
<comment type="caution">
    <text evidence="5">The sequence shown here is derived from an EMBL/GenBank/DDBJ whole genome shotgun (WGS) entry which is preliminary data.</text>
</comment>
<dbReference type="PANTHER" id="PTHR33397:SF5">
    <property type="entry name" value="RNASE YUTE-RELATED"/>
    <property type="match status" value="1"/>
</dbReference>
<reference evidence="5" key="1">
    <citation type="journal article" date="2015" name="Nature">
        <title>Complex archaea that bridge the gap between prokaryotes and eukaryotes.</title>
        <authorList>
            <person name="Spang A."/>
            <person name="Saw J.H."/>
            <person name="Jorgensen S.L."/>
            <person name="Zaremba-Niedzwiedzka K."/>
            <person name="Martijn J."/>
            <person name="Lind A.E."/>
            <person name="van Eijk R."/>
            <person name="Schleper C."/>
            <person name="Guy L."/>
            <person name="Ettema T.J."/>
        </authorList>
    </citation>
    <scope>NUCLEOTIDE SEQUENCE</scope>
</reference>
<dbReference type="Pfam" id="PF01934">
    <property type="entry name" value="HepT-like"/>
    <property type="match status" value="1"/>
</dbReference>
<evidence type="ECO:0000256" key="2">
    <source>
        <dbReference type="ARBA" id="ARBA00022722"/>
    </source>
</evidence>
<dbReference type="InterPro" id="IPR052379">
    <property type="entry name" value="Type_VII_TA_RNase"/>
</dbReference>
<evidence type="ECO:0000313" key="5">
    <source>
        <dbReference type="EMBL" id="KKL21533.1"/>
    </source>
</evidence>
<sequence>MKRKDQYSRKLEFIIDKISLLPENIEENIFYADALFYRLQVSIDAAMDVVAMLCKDLGITVRDDYSNIDELEKLNIFQIELLKNLRRLNGLRNALVHRYNKIEEERIIQEKKNYVDNLKNFVKDVEKVVNERLQLSE</sequence>
<dbReference type="GO" id="GO:0004540">
    <property type="term" value="F:RNA nuclease activity"/>
    <property type="evidence" value="ECO:0007669"/>
    <property type="project" value="InterPro"/>
</dbReference>
<evidence type="ECO:0000256" key="1">
    <source>
        <dbReference type="ARBA" id="ARBA00022649"/>
    </source>
</evidence>
<keyword evidence="3" id="KW-0378">Hydrolase</keyword>
<evidence type="ECO:0008006" key="6">
    <source>
        <dbReference type="Google" id="ProtNLM"/>
    </source>
</evidence>
<dbReference type="SUPFAM" id="SSF81593">
    <property type="entry name" value="Nucleotidyltransferase substrate binding subunit/domain"/>
    <property type="match status" value="1"/>
</dbReference>
<proteinExistence type="inferred from homology"/>
<dbReference type="GO" id="GO:0016787">
    <property type="term" value="F:hydrolase activity"/>
    <property type="evidence" value="ECO:0007669"/>
    <property type="project" value="UniProtKB-KW"/>
</dbReference>
<dbReference type="PANTHER" id="PTHR33397">
    <property type="entry name" value="UPF0331 PROTEIN YUTE"/>
    <property type="match status" value="1"/>
</dbReference>